<reference evidence="1" key="1">
    <citation type="journal article" date="2020" name="Nature">
        <title>Giant virus diversity and host interactions through global metagenomics.</title>
        <authorList>
            <person name="Schulz F."/>
            <person name="Roux S."/>
            <person name="Paez-Espino D."/>
            <person name="Jungbluth S."/>
            <person name="Walsh D.A."/>
            <person name="Denef V.J."/>
            <person name="McMahon K.D."/>
            <person name="Konstantinidis K.T."/>
            <person name="Eloe-Fadrosh E.A."/>
            <person name="Kyrpides N.C."/>
            <person name="Woyke T."/>
        </authorList>
    </citation>
    <scope>NUCLEOTIDE SEQUENCE</scope>
    <source>
        <strain evidence="1">GVMAG-S-1102113-118</strain>
    </source>
</reference>
<proteinExistence type="predicted"/>
<name>A0A6C0K920_9ZZZZ</name>
<sequence>METETVYLKFDDTVFREMGDALEDSSETGMREGSYVRLYNILKNARDSSIEQWRQVIRATNVKTNMMKDHCNELCTKLAEMECKLLARDREILQLGTQLARANAKEFVRNPETMRMIKADGKTANNLRKRKLLLD</sequence>
<organism evidence="1">
    <name type="scientific">viral metagenome</name>
    <dbReference type="NCBI Taxonomy" id="1070528"/>
    <lineage>
        <taxon>unclassified sequences</taxon>
        <taxon>metagenomes</taxon>
        <taxon>organismal metagenomes</taxon>
    </lineage>
</organism>
<protein>
    <submittedName>
        <fullName evidence="1">Uncharacterized protein</fullName>
    </submittedName>
</protein>
<evidence type="ECO:0000313" key="1">
    <source>
        <dbReference type="EMBL" id="QHU14555.1"/>
    </source>
</evidence>
<accession>A0A6C0K920</accession>
<dbReference type="AlphaFoldDB" id="A0A6C0K920"/>
<dbReference type="EMBL" id="MN740843">
    <property type="protein sequence ID" value="QHU14555.1"/>
    <property type="molecule type" value="Genomic_DNA"/>
</dbReference>